<reference evidence="1 2" key="1">
    <citation type="submission" date="2016-11" db="EMBL/GenBank/DDBJ databases">
        <title>The macronuclear genome of Stentor coeruleus: a giant cell with tiny introns.</title>
        <authorList>
            <person name="Slabodnick M."/>
            <person name="Ruby J.G."/>
            <person name="Reiff S.B."/>
            <person name="Swart E.C."/>
            <person name="Gosai S."/>
            <person name="Prabakaran S."/>
            <person name="Witkowska E."/>
            <person name="Larue G.E."/>
            <person name="Fisher S."/>
            <person name="Freeman R.M."/>
            <person name="Gunawardena J."/>
            <person name="Chu W."/>
            <person name="Stover N.A."/>
            <person name="Gregory B.D."/>
            <person name="Nowacki M."/>
            <person name="Derisi J."/>
            <person name="Roy S.W."/>
            <person name="Marshall W.F."/>
            <person name="Sood P."/>
        </authorList>
    </citation>
    <scope>NUCLEOTIDE SEQUENCE [LARGE SCALE GENOMIC DNA]</scope>
    <source>
        <strain evidence="1">WM001</strain>
    </source>
</reference>
<proteinExistence type="predicted"/>
<dbReference type="OrthoDB" id="406044at2759"/>
<keyword evidence="2" id="KW-1185">Reference proteome</keyword>
<dbReference type="SUPFAM" id="SSF82185">
    <property type="entry name" value="Histone H3 K4-specific methyltransferase SET7/9 N-terminal domain"/>
    <property type="match status" value="1"/>
</dbReference>
<accession>A0A1R2B125</accession>
<sequence length="134" mass="15782">MADGSKYTGSFCKGELQMADGTKINSTWVNGKSEGFATIHYNNGNHYKGDIKDLLKEGKGALTYPEGKTYMGYFENYLCHGEDKEKFENDERCKVTWLNEKKHGFGFHQDEFHNKFEGKWNMGFWKFYVKYYYR</sequence>
<name>A0A1R2B125_9CILI</name>
<dbReference type="Proteomes" id="UP000187209">
    <property type="component" value="Unassembled WGS sequence"/>
</dbReference>
<dbReference type="InterPro" id="IPR052315">
    <property type="entry name" value="MORN4"/>
</dbReference>
<dbReference type="PANTHER" id="PTHR46614">
    <property type="entry name" value="MORN REPEAT-CONTAINING PROTEIN 4"/>
    <property type="match status" value="1"/>
</dbReference>
<dbReference type="PANTHER" id="PTHR46614:SF1">
    <property type="entry name" value="MORN REPEAT-CONTAINING PROTEIN 4"/>
    <property type="match status" value="1"/>
</dbReference>
<evidence type="ECO:0008006" key="3">
    <source>
        <dbReference type="Google" id="ProtNLM"/>
    </source>
</evidence>
<protein>
    <recommendedName>
        <fullName evidence="3">MORN repeat-containing protein 5</fullName>
    </recommendedName>
</protein>
<evidence type="ECO:0000313" key="2">
    <source>
        <dbReference type="Proteomes" id="UP000187209"/>
    </source>
</evidence>
<evidence type="ECO:0000313" key="1">
    <source>
        <dbReference type="EMBL" id="OMJ70494.1"/>
    </source>
</evidence>
<dbReference type="GO" id="GO:0042995">
    <property type="term" value="C:cell projection"/>
    <property type="evidence" value="ECO:0007669"/>
    <property type="project" value="TreeGrafter"/>
</dbReference>
<organism evidence="1 2">
    <name type="scientific">Stentor coeruleus</name>
    <dbReference type="NCBI Taxonomy" id="5963"/>
    <lineage>
        <taxon>Eukaryota</taxon>
        <taxon>Sar</taxon>
        <taxon>Alveolata</taxon>
        <taxon>Ciliophora</taxon>
        <taxon>Postciliodesmatophora</taxon>
        <taxon>Heterotrichea</taxon>
        <taxon>Heterotrichida</taxon>
        <taxon>Stentoridae</taxon>
        <taxon>Stentor</taxon>
    </lineage>
</organism>
<gene>
    <name evidence="1" type="ORF">SteCoe_31511</name>
</gene>
<dbReference type="GO" id="GO:0048678">
    <property type="term" value="P:response to axon injury"/>
    <property type="evidence" value="ECO:0007669"/>
    <property type="project" value="TreeGrafter"/>
</dbReference>
<dbReference type="Gene3D" id="2.20.110.10">
    <property type="entry name" value="Histone H3 K4-specific methyltransferase SET7/9 N-terminal domain"/>
    <property type="match status" value="1"/>
</dbReference>
<dbReference type="AlphaFoldDB" id="A0A1R2B125"/>
<comment type="caution">
    <text evidence="1">The sequence shown here is derived from an EMBL/GenBank/DDBJ whole genome shotgun (WGS) entry which is preliminary data.</text>
</comment>
<dbReference type="EMBL" id="MPUH01001082">
    <property type="protein sequence ID" value="OMJ70494.1"/>
    <property type="molecule type" value="Genomic_DNA"/>
</dbReference>